<accession>A0ABV9DM24</accession>
<evidence type="ECO:0000256" key="4">
    <source>
        <dbReference type="ARBA" id="ARBA00022475"/>
    </source>
</evidence>
<dbReference type="NCBIfam" id="TIGR02897">
    <property type="entry name" value="QoxC"/>
    <property type="match status" value="1"/>
</dbReference>
<dbReference type="InterPro" id="IPR000298">
    <property type="entry name" value="Cyt_c_oxidase-like_su3"/>
</dbReference>
<dbReference type="SUPFAM" id="SSF81452">
    <property type="entry name" value="Cytochrome c oxidase subunit III-like"/>
    <property type="match status" value="1"/>
</dbReference>
<dbReference type="InterPro" id="IPR013833">
    <property type="entry name" value="Cyt_c_oxidase_su3_a-hlx"/>
</dbReference>
<feature type="domain" description="Heme-copper oxidase subunit III family profile" evidence="11">
    <location>
        <begin position="1"/>
        <end position="199"/>
    </location>
</feature>
<dbReference type="PROSITE" id="PS50253">
    <property type="entry name" value="COX3"/>
    <property type="match status" value="1"/>
</dbReference>
<comment type="caution">
    <text evidence="12">The sequence shown here is derived from an EMBL/GenBank/DDBJ whole genome shotgun (WGS) entry which is preliminary data.</text>
</comment>
<gene>
    <name evidence="12" type="primary">qoxC</name>
    <name evidence="12" type="ORF">ACFO3D_14510</name>
</gene>
<evidence type="ECO:0000259" key="11">
    <source>
        <dbReference type="PROSITE" id="PS50253"/>
    </source>
</evidence>
<dbReference type="InterPro" id="IPR024791">
    <property type="entry name" value="Cyt_c/ubiquinol_Oxase_su3"/>
</dbReference>
<evidence type="ECO:0000256" key="3">
    <source>
        <dbReference type="ARBA" id="ARBA00010581"/>
    </source>
</evidence>
<dbReference type="InterPro" id="IPR014246">
    <property type="entry name" value="QoxC"/>
</dbReference>
<evidence type="ECO:0000256" key="8">
    <source>
        <dbReference type="ARBA" id="ARBA00023136"/>
    </source>
</evidence>
<feature type="transmembrane region" description="Helical" evidence="10">
    <location>
        <begin position="95"/>
        <end position="114"/>
    </location>
</feature>
<comment type="catalytic activity">
    <reaction evidence="1 10">
        <text>2 a quinol + O2 = 2 a quinone + 2 H2O</text>
        <dbReference type="Rhea" id="RHEA:55376"/>
        <dbReference type="ChEBI" id="CHEBI:15377"/>
        <dbReference type="ChEBI" id="CHEBI:15379"/>
        <dbReference type="ChEBI" id="CHEBI:24646"/>
        <dbReference type="ChEBI" id="CHEBI:132124"/>
    </reaction>
</comment>
<keyword evidence="6 10" id="KW-1133">Transmembrane helix</keyword>
<dbReference type="InterPro" id="IPR035973">
    <property type="entry name" value="Cyt_c_oxidase_su3-like_sf"/>
</dbReference>
<evidence type="ECO:0000313" key="12">
    <source>
        <dbReference type="EMBL" id="MFC4559407.1"/>
    </source>
</evidence>
<feature type="transmembrane region" description="Helical" evidence="10">
    <location>
        <begin position="134"/>
        <end position="161"/>
    </location>
</feature>
<dbReference type="PANTHER" id="PTHR11403:SF2">
    <property type="entry name" value="CYTOCHROME BO(3) UBIQUINOL OXIDASE SUBUNIT 3"/>
    <property type="match status" value="1"/>
</dbReference>
<proteinExistence type="inferred from homology"/>
<dbReference type="Gene3D" id="1.20.120.80">
    <property type="entry name" value="Cytochrome c oxidase, subunit III, four-helix bundle"/>
    <property type="match status" value="1"/>
</dbReference>
<evidence type="ECO:0000256" key="5">
    <source>
        <dbReference type="ARBA" id="ARBA00022692"/>
    </source>
</evidence>
<dbReference type="Proteomes" id="UP001595989">
    <property type="component" value="Unassembled WGS sequence"/>
</dbReference>
<comment type="similarity">
    <text evidence="3 9">Belongs to the cytochrome c oxidase subunit 3 family.</text>
</comment>
<evidence type="ECO:0000256" key="10">
    <source>
        <dbReference type="RuleBase" id="RU367152"/>
    </source>
</evidence>
<keyword evidence="5 9" id="KW-0812">Transmembrane</keyword>
<keyword evidence="4 10" id="KW-1003">Cell membrane</keyword>
<keyword evidence="13" id="KW-1185">Reference proteome</keyword>
<dbReference type="EC" id="1.10.3.-" evidence="10"/>
<keyword evidence="8 10" id="KW-0472">Membrane</keyword>
<feature type="transmembrane region" description="Helical" evidence="10">
    <location>
        <begin position="66"/>
        <end position="83"/>
    </location>
</feature>
<evidence type="ECO:0000256" key="9">
    <source>
        <dbReference type="RuleBase" id="RU003376"/>
    </source>
</evidence>
<name>A0ABV9DM24_9BACI</name>
<dbReference type="RefSeq" id="WP_390297492.1">
    <property type="nucleotide sequence ID" value="NZ_JBHSFU010000008.1"/>
</dbReference>
<protein>
    <recommendedName>
        <fullName evidence="10">Quinol oxidase subunit 3</fullName>
        <ecNumber evidence="10">1.10.3.-</ecNumber>
    </recommendedName>
</protein>
<evidence type="ECO:0000313" key="13">
    <source>
        <dbReference type="Proteomes" id="UP001595989"/>
    </source>
</evidence>
<evidence type="ECO:0000256" key="1">
    <source>
        <dbReference type="ARBA" id="ARBA00000725"/>
    </source>
</evidence>
<dbReference type="EMBL" id="JBHSFU010000008">
    <property type="protein sequence ID" value="MFC4559407.1"/>
    <property type="molecule type" value="Genomic_DNA"/>
</dbReference>
<organism evidence="12 13">
    <name type="scientific">Virgibacillus kekensis</name>
    <dbReference type="NCBI Taxonomy" id="202261"/>
    <lineage>
        <taxon>Bacteria</taxon>
        <taxon>Bacillati</taxon>
        <taxon>Bacillota</taxon>
        <taxon>Bacilli</taxon>
        <taxon>Bacillales</taxon>
        <taxon>Bacillaceae</taxon>
        <taxon>Virgibacillus</taxon>
    </lineage>
</organism>
<evidence type="ECO:0000256" key="7">
    <source>
        <dbReference type="ARBA" id="ARBA00023002"/>
    </source>
</evidence>
<comment type="function">
    <text evidence="10">Catalyzes quinol oxidation with the concomitant reduction of oxygen to water.</text>
</comment>
<sequence length="201" mass="22567">MNAQETKEIPLEYKTKDGQMTIIGFWIFLAAEMALFGTLFATYAVLFGRTADAPTPAELFEPGTTLIMTFILLTSSFTCGIAVHEMRRGSAKGLMTWLIITLVLGLSFLGFEIYEFYHYASNGATLQSSAYWSTFFVLTGTHGLHVTFGLGWLIILLIQLAQRGITDVTSRKIFVIGLYWHFLDVIWIFIFTAVYLIGMVV</sequence>
<dbReference type="Pfam" id="PF00510">
    <property type="entry name" value="COX3"/>
    <property type="match status" value="1"/>
</dbReference>
<evidence type="ECO:0000256" key="6">
    <source>
        <dbReference type="ARBA" id="ARBA00022989"/>
    </source>
</evidence>
<dbReference type="InterPro" id="IPR033946">
    <property type="entry name" value="Ubiquinol_oxase_su3_dom"/>
</dbReference>
<evidence type="ECO:0000256" key="2">
    <source>
        <dbReference type="ARBA" id="ARBA00004651"/>
    </source>
</evidence>
<feature type="transmembrane region" description="Helical" evidence="10">
    <location>
        <begin position="173"/>
        <end position="197"/>
    </location>
</feature>
<dbReference type="PANTHER" id="PTHR11403">
    <property type="entry name" value="CYTOCHROME C OXIDASE SUBUNIT III"/>
    <property type="match status" value="1"/>
</dbReference>
<feature type="transmembrane region" description="Helical" evidence="10">
    <location>
        <begin position="21"/>
        <end position="46"/>
    </location>
</feature>
<comment type="subcellular location">
    <subcellularLocation>
        <location evidence="2 9">Cell membrane</location>
        <topology evidence="2 9">Multi-pass membrane protein</topology>
    </subcellularLocation>
</comment>
<keyword evidence="7 10" id="KW-0560">Oxidoreductase</keyword>
<reference evidence="13" key="1">
    <citation type="journal article" date="2019" name="Int. J. Syst. Evol. Microbiol.">
        <title>The Global Catalogue of Microorganisms (GCM) 10K type strain sequencing project: providing services to taxonomists for standard genome sequencing and annotation.</title>
        <authorList>
            <consortium name="The Broad Institute Genomics Platform"/>
            <consortium name="The Broad Institute Genome Sequencing Center for Infectious Disease"/>
            <person name="Wu L."/>
            <person name="Ma J."/>
        </authorList>
    </citation>
    <scope>NUCLEOTIDE SEQUENCE [LARGE SCALE GENOMIC DNA]</scope>
    <source>
        <strain evidence="13">CGMCC 4.7426</strain>
    </source>
</reference>
<dbReference type="CDD" id="cd02863">
    <property type="entry name" value="Ubiquinol_oxidase_III"/>
    <property type="match status" value="1"/>
</dbReference>